<feature type="non-terminal residue" evidence="2">
    <location>
        <position position="108"/>
    </location>
</feature>
<organism evidence="2 3">
    <name type="scientific">Staurois parvus</name>
    <dbReference type="NCBI Taxonomy" id="386267"/>
    <lineage>
        <taxon>Eukaryota</taxon>
        <taxon>Metazoa</taxon>
        <taxon>Chordata</taxon>
        <taxon>Craniata</taxon>
        <taxon>Vertebrata</taxon>
        <taxon>Euteleostomi</taxon>
        <taxon>Amphibia</taxon>
        <taxon>Batrachia</taxon>
        <taxon>Anura</taxon>
        <taxon>Neobatrachia</taxon>
        <taxon>Ranoidea</taxon>
        <taxon>Ranidae</taxon>
        <taxon>Staurois</taxon>
    </lineage>
</organism>
<evidence type="ECO:0000256" key="1">
    <source>
        <dbReference type="SAM" id="MobiDB-lite"/>
    </source>
</evidence>
<feature type="non-terminal residue" evidence="2">
    <location>
        <position position="1"/>
    </location>
</feature>
<feature type="region of interest" description="Disordered" evidence="1">
    <location>
        <begin position="57"/>
        <end position="108"/>
    </location>
</feature>
<proteinExistence type="predicted"/>
<dbReference type="Proteomes" id="UP001162483">
    <property type="component" value="Unassembled WGS sequence"/>
</dbReference>
<feature type="compositionally biased region" description="Basic residues" evidence="1">
    <location>
        <begin position="63"/>
        <end position="108"/>
    </location>
</feature>
<accession>A0ABN9EZM4</accession>
<reference evidence="2" key="1">
    <citation type="submission" date="2023-05" db="EMBL/GenBank/DDBJ databases">
        <authorList>
            <person name="Stuckert A."/>
        </authorList>
    </citation>
    <scope>NUCLEOTIDE SEQUENCE</scope>
</reference>
<name>A0ABN9EZM4_9NEOB</name>
<gene>
    <name evidence="2" type="ORF">SPARVUS_LOCUS11016738</name>
</gene>
<evidence type="ECO:0000313" key="3">
    <source>
        <dbReference type="Proteomes" id="UP001162483"/>
    </source>
</evidence>
<protein>
    <submittedName>
        <fullName evidence="2">Uncharacterized protein</fullName>
    </submittedName>
</protein>
<keyword evidence="3" id="KW-1185">Reference proteome</keyword>
<sequence length="108" mass="13547">SGRFGRPFFSVLWPFFFFSVKLEKNRPILPIGRFSRQLVGKSADFLPIKNLRMSSDLQEEDKKRKKMRMKKKKMRMKKRMRMKKKRMRMKKKRMRMKKKRRMRMKKKK</sequence>
<dbReference type="EMBL" id="CATNWA010016143">
    <property type="protein sequence ID" value="CAI9590233.1"/>
    <property type="molecule type" value="Genomic_DNA"/>
</dbReference>
<evidence type="ECO:0000313" key="2">
    <source>
        <dbReference type="EMBL" id="CAI9590233.1"/>
    </source>
</evidence>
<comment type="caution">
    <text evidence="2">The sequence shown here is derived from an EMBL/GenBank/DDBJ whole genome shotgun (WGS) entry which is preliminary data.</text>
</comment>